<dbReference type="KEGG" id="hau:Haur_1730"/>
<dbReference type="Proteomes" id="UP000000787">
    <property type="component" value="Chromosome"/>
</dbReference>
<evidence type="ECO:0000313" key="1">
    <source>
        <dbReference type="EMBL" id="ABX04373.1"/>
    </source>
</evidence>
<name>A9B6R4_HERA2</name>
<dbReference type="AlphaFoldDB" id="A9B6R4"/>
<evidence type="ECO:0000313" key="2">
    <source>
        <dbReference type="Proteomes" id="UP000000787"/>
    </source>
</evidence>
<proteinExistence type="predicted"/>
<sequence>MNLKLFPKHYYAALEAVAETHQAALQKLMTEFEIYAANSGFSELIVTYNQAPTIIQRCAEQGIAISALSWWCHVTPANQTAFGCPHGFGGPVTRIGRLSECNQYPEFEIVPPTNGWPSQTQAIALHCAQQLTSFIAQQLPLEPFYRPCLQIGLALAVPDWQRNE</sequence>
<dbReference type="EMBL" id="CP000875">
    <property type="protein sequence ID" value="ABX04373.1"/>
    <property type="molecule type" value="Genomic_DNA"/>
</dbReference>
<dbReference type="InParanoid" id="A9B6R4"/>
<dbReference type="eggNOG" id="ENOG502ZNTW">
    <property type="taxonomic scope" value="Bacteria"/>
</dbReference>
<dbReference type="BioCyc" id="HAUR316274:GHYA-1757-MONOMER"/>
<gene>
    <name evidence="1" type="ordered locus">Haur_1730</name>
</gene>
<organism evidence="1 2">
    <name type="scientific">Herpetosiphon aurantiacus (strain ATCC 23779 / DSM 785 / 114-95)</name>
    <dbReference type="NCBI Taxonomy" id="316274"/>
    <lineage>
        <taxon>Bacteria</taxon>
        <taxon>Bacillati</taxon>
        <taxon>Chloroflexota</taxon>
        <taxon>Chloroflexia</taxon>
        <taxon>Herpetosiphonales</taxon>
        <taxon>Herpetosiphonaceae</taxon>
        <taxon>Herpetosiphon</taxon>
    </lineage>
</organism>
<accession>A9B6R4</accession>
<protein>
    <submittedName>
        <fullName evidence="1">Uncharacterized protein</fullName>
    </submittedName>
</protein>
<keyword evidence="2" id="KW-1185">Reference proteome</keyword>
<reference evidence="1 2" key="1">
    <citation type="journal article" date="2011" name="Stand. Genomic Sci.">
        <title>Complete genome sequence of the filamentous gliding predatory bacterium Herpetosiphon aurantiacus type strain (114-95(T)).</title>
        <authorList>
            <person name="Kiss H."/>
            <person name="Nett M."/>
            <person name="Domin N."/>
            <person name="Martin K."/>
            <person name="Maresca J.A."/>
            <person name="Copeland A."/>
            <person name="Lapidus A."/>
            <person name="Lucas S."/>
            <person name="Berry K.W."/>
            <person name="Glavina Del Rio T."/>
            <person name="Dalin E."/>
            <person name="Tice H."/>
            <person name="Pitluck S."/>
            <person name="Richardson P."/>
            <person name="Bruce D."/>
            <person name="Goodwin L."/>
            <person name="Han C."/>
            <person name="Detter J.C."/>
            <person name="Schmutz J."/>
            <person name="Brettin T."/>
            <person name="Land M."/>
            <person name="Hauser L."/>
            <person name="Kyrpides N.C."/>
            <person name="Ivanova N."/>
            <person name="Goker M."/>
            <person name="Woyke T."/>
            <person name="Klenk H.P."/>
            <person name="Bryant D.A."/>
        </authorList>
    </citation>
    <scope>NUCLEOTIDE SEQUENCE [LARGE SCALE GENOMIC DNA]</scope>
    <source>
        <strain evidence="2">ATCC 23779 / DSM 785 / 114-95</strain>
    </source>
</reference>
<dbReference type="HOGENOM" id="CLU_1625445_0_0_0"/>